<protein>
    <submittedName>
        <fullName evidence="1">Uncharacterized protein</fullName>
    </submittedName>
</protein>
<gene>
    <name evidence="1" type="ORF">CHS0354_039637</name>
</gene>
<dbReference type="Proteomes" id="UP001195483">
    <property type="component" value="Unassembled WGS sequence"/>
</dbReference>
<reference evidence="1" key="3">
    <citation type="submission" date="2023-05" db="EMBL/GenBank/DDBJ databases">
        <authorList>
            <person name="Smith C.H."/>
        </authorList>
    </citation>
    <scope>NUCLEOTIDE SEQUENCE</scope>
    <source>
        <strain evidence="1">CHS0354</strain>
        <tissue evidence="1">Mantle</tissue>
    </source>
</reference>
<comment type="caution">
    <text evidence="1">The sequence shown here is derived from an EMBL/GenBank/DDBJ whole genome shotgun (WGS) entry which is preliminary data.</text>
</comment>
<sequence length="94" mass="10731">MVLCLSSRSDAILQTQFNMKRPISPCPVGVRQCSSASCVELLQNKSWQLNPDQRAGYQYTKRPCGDSGNMSRRFQNKSFPPSAYSEHTLYYDPY</sequence>
<evidence type="ECO:0000313" key="2">
    <source>
        <dbReference type="Proteomes" id="UP001195483"/>
    </source>
</evidence>
<evidence type="ECO:0000313" key="1">
    <source>
        <dbReference type="EMBL" id="KAK3593154.1"/>
    </source>
</evidence>
<accession>A0AAE0SJM8</accession>
<reference evidence="1" key="1">
    <citation type="journal article" date="2021" name="Genome Biol. Evol.">
        <title>A High-Quality Reference Genome for a Parasitic Bivalve with Doubly Uniparental Inheritance (Bivalvia: Unionida).</title>
        <authorList>
            <person name="Smith C.H."/>
        </authorList>
    </citation>
    <scope>NUCLEOTIDE SEQUENCE</scope>
    <source>
        <strain evidence="1">CHS0354</strain>
    </source>
</reference>
<proteinExistence type="predicted"/>
<keyword evidence="2" id="KW-1185">Reference proteome</keyword>
<dbReference type="AlphaFoldDB" id="A0AAE0SJM8"/>
<organism evidence="1 2">
    <name type="scientific">Potamilus streckersoni</name>
    <dbReference type="NCBI Taxonomy" id="2493646"/>
    <lineage>
        <taxon>Eukaryota</taxon>
        <taxon>Metazoa</taxon>
        <taxon>Spiralia</taxon>
        <taxon>Lophotrochozoa</taxon>
        <taxon>Mollusca</taxon>
        <taxon>Bivalvia</taxon>
        <taxon>Autobranchia</taxon>
        <taxon>Heteroconchia</taxon>
        <taxon>Palaeoheterodonta</taxon>
        <taxon>Unionida</taxon>
        <taxon>Unionoidea</taxon>
        <taxon>Unionidae</taxon>
        <taxon>Ambleminae</taxon>
        <taxon>Lampsilini</taxon>
        <taxon>Potamilus</taxon>
    </lineage>
</organism>
<name>A0AAE0SJM8_9BIVA</name>
<reference evidence="1" key="2">
    <citation type="journal article" date="2021" name="Genome Biol. Evol.">
        <title>Developing a high-quality reference genome for a parasitic bivalve with doubly uniparental inheritance (Bivalvia: Unionida).</title>
        <authorList>
            <person name="Smith C.H."/>
        </authorList>
    </citation>
    <scope>NUCLEOTIDE SEQUENCE</scope>
    <source>
        <strain evidence="1">CHS0354</strain>
        <tissue evidence="1">Mantle</tissue>
    </source>
</reference>
<dbReference type="EMBL" id="JAEAOA010002313">
    <property type="protein sequence ID" value="KAK3593154.1"/>
    <property type="molecule type" value="Genomic_DNA"/>
</dbReference>